<organism evidence="6 7">
    <name type="scientific">Actinophytocola glycyrrhizae</name>
    <dbReference type="NCBI Taxonomy" id="2044873"/>
    <lineage>
        <taxon>Bacteria</taxon>
        <taxon>Bacillati</taxon>
        <taxon>Actinomycetota</taxon>
        <taxon>Actinomycetes</taxon>
        <taxon>Pseudonocardiales</taxon>
        <taxon>Pseudonocardiaceae</taxon>
    </lineage>
</organism>
<keyword evidence="2 5" id="KW-0812">Transmembrane</keyword>
<sequence length="110" mass="11224">MFVTITLVTAALNLWAAVADFLRAGFVLGNAAKLDLPPTWLPALGTLKAAGAAGLLLGLAGVPLIGTAAAAGLVLFFLGAVGIHMWKRVFRNIAYPAVFLVLAAALLVLG</sequence>
<protein>
    <submittedName>
        <fullName evidence="6">DoxX family protein</fullName>
    </submittedName>
</protein>
<dbReference type="Pfam" id="PF13564">
    <property type="entry name" value="DoxX_2"/>
    <property type="match status" value="1"/>
</dbReference>
<comment type="subcellular location">
    <subcellularLocation>
        <location evidence="1">Membrane</location>
        <topology evidence="1">Multi-pass membrane protein</topology>
    </subcellularLocation>
</comment>
<comment type="caution">
    <text evidence="6">The sequence shown here is derived from an EMBL/GenBank/DDBJ whole genome shotgun (WGS) entry which is preliminary data.</text>
</comment>
<gene>
    <name evidence="6" type="ORF">ACFPCV_18620</name>
</gene>
<feature type="transmembrane region" description="Helical" evidence="5">
    <location>
        <begin position="92"/>
        <end position="109"/>
    </location>
</feature>
<accession>A0ABV9S3Y1</accession>
<name>A0ABV9S3Y1_9PSEU</name>
<evidence type="ECO:0000313" key="6">
    <source>
        <dbReference type="EMBL" id="MFC4855529.1"/>
    </source>
</evidence>
<evidence type="ECO:0000256" key="4">
    <source>
        <dbReference type="ARBA" id="ARBA00023136"/>
    </source>
</evidence>
<evidence type="ECO:0000256" key="1">
    <source>
        <dbReference type="ARBA" id="ARBA00004141"/>
    </source>
</evidence>
<evidence type="ECO:0000313" key="7">
    <source>
        <dbReference type="Proteomes" id="UP001595859"/>
    </source>
</evidence>
<dbReference type="EMBL" id="JBHSIS010000008">
    <property type="protein sequence ID" value="MFC4855529.1"/>
    <property type="molecule type" value="Genomic_DNA"/>
</dbReference>
<evidence type="ECO:0000256" key="2">
    <source>
        <dbReference type="ARBA" id="ARBA00022692"/>
    </source>
</evidence>
<dbReference type="RefSeq" id="WP_378057490.1">
    <property type="nucleotide sequence ID" value="NZ_JBHSIS010000008.1"/>
</dbReference>
<proteinExistence type="predicted"/>
<dbReference type="Proteomes" id="UP001595859">
    <property type="component" value="Unassembled WGS sequence"/>
</dbReference>
<evidence type="ECO:0000256" key="5">
    <source>
        <dbReference type="SAM" id="Phobius"/>
    </source>
</evidence>
<keyword evidence="7" id="KW-1185">Reference proteome</keyword>
<keyword evidence="3 5" id="KW-1133">Transmembrane helix</keyword>
<reference evidence="7" key="1">
    <citation type="journal article" date="2019" name="Int. J. Syst. Evol. Microbiol.">
        <title>The Global Catalogue of Microorganisms (GCM) 10K type strain sequencing project: providing services to taxonomists for standard genome sequencing and annotation.</title>
        <authorList>
            <consortium name="The Broad Institute Genomics Platform"/>
            <consortium name="The Broad Institute Genome Sequencing Center for Infectious Disease"/>
            <person name="Wu L."/>
            <person name="Ma J."/>
        </authorList>
    </citation>
    <scope>NUCLEOTIDE SEQUENCE [LARGE SCALE GENOMIC DNA]</scope>
    <source>
        <strain evidence="7">ZS-22-S1</strain>
    </source>
</reference>
<dbReference type="InterPro" id="IPR032808">
    <property type="entry name" value="DoxX"/>
</dbReference>
<keyword evidence="4 5" id="KW-0472">Membrane</keyword>
<feature type="transmembrane region" description="Helical" evidence="5">
    <location>
        <begin position="40"/>
        <end position="60"/>
    </location>
</feature>
<evidence type="ECO:0000256" key="3">
    <source>
        <dbReference type="ARBA" id="ARBA00022989"/>
    </source>
</evidence>